<keyword evidence="12" id="KW-1185">Reference proteome</keyword>
<dbReference type="PANTHER" id="PTHR46198:SF4">
    <property type="entry name" value="PROTEIN-TYROSINE-PHOSPHATASE"/>
    <property type="match status" value="1"/>
</dbReference>
<feature type="region of interest" description="Disordered" evidence="7">
    <location>
        <begin position="367"/>
        <end position="405"/>
    </location>
</feature>
<feature type="region of interest" description="Disordered" evidence="7">
    <location>
        <begin position="1198"/>
        <end position="1217"/>
    </location>
</feature>
<dbReference type="PROSITE" id="PS50055">
    <property type="entry name" value="TYR_PHOSPHATASE_PTP"/>
    <property type="match status" value="1"/>
</dbReference>
<dbReference type="GO" id="GO:0007165">
    <property type="term" value="P:signal transduction"/>
    <property type="evidence" value="ECO:0007669"/>
    <property type="project" value="TreeGrafter"/>
</dbReference>
<dbReference type="InterPro" id="IPR008356">
    <property type="entry name" value="Tyr_Pase_KIM-con"/>
</dbReference>
<dbReference type="GO" id="GO:0005886">
    <property type="term" value="C:plasma membrane"/>
    <property type="evidence" value="ECO:0007669"/>
    <property type="project" value="TreeGrafter"/>
</dbReference>
<comment type="caution">
    <text evidence="11">The sequence shown here is derived from an EMBL/GenBank/DDBJ whole genome shotgun (WGS) entry which is preliminary data.</text>
</comment>
<dbReference type="PROSITE" id="PS50056">
    <property type="entry name" value="TYR_PHOSPHATASE_2"/>
    <property type="match status" value="1"/>
</dbReference>
<dbReference type="EC" id="3.1.3.48" evidence="1"/>
<feature type="region of interest" description="Disordered" evidence="7">
    <location>
        <begin position="866"/>
        <end position="959"/>
    </location>
</feature>
<feature type="domain" description="Tyrosine-protein phosphatase" evidence="9">
    <location>
        <begin position="778"/>
        <end position="1166"/>
    </location>
</feature>
<feature type="compositionally biased region" description="Polar residues" evidence="7">
    <location>
        <begin position="1074"/>
        <end position="1089"/>
    </location>
</feature>
<evidence type="ECO:0000313" key="11">
    <source>
        <dbReference type="EMBL" id="TPP57880.1"/>
    </source>
</evidence>
<feature type="region of interest" description="Disordered" evidence="7">
    <location>
        <begin position="62"/>
        <end position="86"/>
    </location>
</feature>
<evidence type="ECO:0000256" key="2">
    <source>
        <dbReference type="ARBA" id="ARBA00022553"/>
    </source>
</evidence>
<dbReference type="GO" id="GO:0030054">
    <property type="term" value="C:cell junction"/>
    <property type="evidence" value="ECO:0007669"/>
    <property type="project" value="TreeGrafter"/>
</dbReference>
<proteinExistence type="predicted"/>
<evidence type="ECO:0000256" key="6">
    <source>
        <dbReference type="PIRSR" id="PIRSR608356-51"/>
    </source>
</evidence>
<dbReference type="AlphaFoldDB" id="A0A504YJ27"/>
<dbReference type="Gene3D" id="3.90.190.10">
    <property type="entry name" value="Protein tyrosine phosphatase superfamily"/>
    <property type="match status" value="1"/>
</dbReference>
<dbReference type="OrthoDB" id="10253954at2759"/>
<keyword evidence="8" id="KW-0472">Membrane</keyword>
<keyword evidence="11" id="KW-0675">Receptor</keyword>
<feature type="compositionally biased region" description="Low complexity" evidence="7">
    <location>
        <begin position="866"/>
        <end position="895"/>
    </location>
</feature>
<accession>A0A504YJ27</accession>
<dbReference type="PRINTS" id="PR00700">
    <property type="entry name" value="PRTYPHPHTASE"/>
</dbReference>
<feature type="binding site" evidence="6">
    <location>
        <position position="1151"/>
    </location>
    <ligand>
        <name>substrate</name>
    </ligand>
</feature>
<evidence type="ECO:0000313" key="12">
    <source>
        <dbReference type="Proteomes" id="UP000316759"/>
    </source>
</evidence>
<organism evidence="11 12">
    <name type="scientific">Fasciola gigantica</name>
    <name type="common">Giant liver fluke</name>
    <dbReference type="NCBI Taxonomy" id="46835"/>
    <lineage>
        <taxon>Eukaryota</taxon>
        <taxon>Metazoa</taxon>
        <taxon>Spiralia</taxon>
        <taxon>Lophotrochozoa</taxon>
        <taxon>Platyhelminthes</taxon>
        <taxon>Trematoda</taxon>
        <taxon>Digenea</taxon>
        <taxon>Plagiorchiida</taxon>
        <taxon>Echinostomata</taxon>
        <taxon>Echinostomatoidea</taxon>
        <taxon>Fasciolidae</taxon>
        <taxon>Fasciola</taxon>
    </lineage>
</organism>
<evidence type="ECO:0000256" key="1">
    <source>
        <dbReference type="ARBA" id="ARBA00013064"/>
    </source>
</evidence>
<evidence type="ECO:0000256" key="5">
    <source>
        <dbReference type="PIRSR" id="PIRSR608356-50"/>
    </source>
</evidence>
<keyword evidence="3" id="KW-0378">Hydrolase</keyword>
<feature type="binding site" evidence="6">
    <location>
        <begin position="1107"/>
        <end position="1113"/>
    </location>
    <ligand>
        <name>substrate</name>
    </ligand>
</feature>
<protein>
    <recommendedName>
        <fullName evidence="1">protein-tyrosine-phosphatase</fullName>
        <ecNumber evidence="1">3.1.3.48</ecNumber>
    </recommendedName>
</protein>
<feature type="transmembrane region" description="Helical" evidence="8">
    <location>
        <begin position="323"/>
        <end position="344"/>
    </location>
</feature>
<reference evidence="11 12" key="1">
    <citation type="submission" date="2019-04" db="EMBL/GenBank/DDBJ databases">
        <title>Annotation for the trematode Fasciola gigantica.</title>
        <authorList>
            <person name="Choi Y.-J."/>
        </authorList>
    </citation>
    <scope>NUCLEOTIDE SEQUENCE [LARGE SCALE GENOMIC DNA]</scope>
    <source>
        <strain evidence="11">Uganda_cow_1</strain>
    </source>
</reference>
<feature type="region of interest" description="Disordered" evidence="7">
    <location>
        <begin position="1074"/>
        <end position="1099"/>
    </location>
</feature>
<evidence type="ECO:0000256" key="8">
    <source>
        <dbReference type="SAM" id="Phobius"/>
    </source>
</evidence>
<feature type="domain" description="Tyrosine specific protein phosphatases" evidence="10">
    <location>
        <begin position="1082"/>
        <end position="1157"/>
    </location>
</feature>
<keyword evidence="8" id="KW-1133">Transmembrane helix</keyword>
<keyword evidence="8" id="KW-0812">Transmembrane</keyword>
<dbReference type="Pfam" id="PF00102">
    <property type="entry name" value="Y_phosphatase"/>
    <property type="match status" value="3"/>
</dbReference>
<dbReference type="SMART" id="SM00194">
    <property type="entry name" value="PTPc"/>
    <property type="match status" value="1"/>
</dbReference>
<dbReference type="GO" id="GO:0005829">
    <property type="term" value="C:cytosol"/>
    <property type="evidence" value="ECO:0007669"/>
    <property type="project" value="TreeGrafter"/>
</dbReference>
<dbReference type="InterPro" id="IPR016130">
    <property type="entry name" value="Tyr_Pase_AS"/>
</dbReference>
<evidence type="ECO:0000256" key="4">
    <source>
        <dbReference type="ARBA" id="ARBA00022912"/>
    </source>
</evidence>
<dbReference type="GO" id="GO:0019901">
    <property type="term" value="F:protein kinase binding"/>
    <property type="evidence" value="ECO:0007669"/>
    <property type="project" value="TreeGrafter"/>
</dbReference>
<dbReference type="InterPro" id="IPR029021">
    <property type="entry name" value="Prot-tyrosine_phosphatase-like"/>
</dbReference>
<evidence type="ECO:0000256" key="3">
    <source>
        <dbReference type="ARBA" id="ARBA00022801"/>
    </source>
</evidence>
<dbReference type="InterPro" id="IPR000242">
    <property type="entry name" value="PTP_cat"/>
</dbReference>
<keyword evidence="2" id="KW-0597">Phosphoprotein</keyword>
<keyword evidence="4" id="KW-0904">Protein phosphatase</keyword>
<dbReference type="SMART" id="SM00404">
    <property type="entry name" value="PTPc_motif"/>
    <property type="match status" value="1"/>
</dbReference>
<dbReference type="EMBL" id="SUNJ01012638">
    <property type="protein sequence ID" value="TPP57880.1"/>
    <property type="molecule type" value="Genomic_DNA"/>
</dbReference>
<feature type="binding site" evidence="6">
    <location>
        <position position="1012"/>
    </location>
    <ligand>
        <name>substrate</name>
    </ligand>
</feature>
<dbReference type="SUPFAM" id="SSF52799">
    <property type="entry name" value="(Phosphotyrosine protein) phosphatases II"/>
    <property type="match status" value="1"/>
</dbReference>
<evidence type="ECO:0000259" key="9">
    <source>
        <dbReference type="PROSITE" id="PS50055"/>
    </source>
</evidence>
<dbReference type="InterPro" id="IPR003595">
    <property type="entry name" value="Tyr_Pase_cat"/>
</dbReference>
<evidence type="ECO:0000259" key="10">
    <source>
        <dbReference type="PROSITE" id="PS50056"/>
    </source>
</evidence>
<dbReference type="Proteomes" id="UP000316759">
    <property type="component" value="Unassembled WGS sequence"/>
</dbReference>
<dbReference type="GO" id="GO:0004725">
    <property type="term" value="F:protein tyrosine phosphatase activity"/>
    <property type="evidence" value="ECO:0007669"/>
    <property type="project" value="UniProtKB-EC"/>
</dbReference>
<dbReference type="STRING" id="46835.A0A504YJ27"/>
<dbReference type="PROSITE" id="PS00383">
    <property type="entry name" value="TYR_PHOSPHATASE_1"/>
    <property type="match status" value="1"/>
</dbReference>
<feature type="active site" description="Phosphocysteine intermediate" evidence="5">
    <location>
        <position position="1107"/>
    </location>
</feature>
<sequence>MWCARLKLDRPTRVPNQSSIQSHLGETYWLVPSNQPVTACSVLVPPFPSDDSTESLLQQRFSASSGSCGTDSRTPVSPCESNETSSIRHIPPPLNITRSHWCLPSLVPFAKRLLSAASYARLTKLFFRYIQQIALILLRVFFSCRIIVSPFDHEHSVILSVLSSCPLLFGVSNPHPNGIPVSSHAAWNYILLTLLSVVTVADGSSPKVWTSSRSSSLSQGGVVSANKVARSAVRSLGDGDVNPDNLSTNLNGLVAFEPVAEEKYSQSKYRVDQAVSNVAFVVPTAKNTVNTTANATSKSSLSAIQDLDSAVSTANSETSHLPLVFILVVVLVCIVILAILLTFWCVYQKHARRPIVARQQDSDRDLEATKVIGDEQSTEEDRTVGFSRIQSTENRDRPESPNNPASTAIDVHLLKPCYACFDCCLPAETCARAATDLTVLPSSAAICPSLDDSELGTSTAKVDSLPSSSAPVPVPFGKLKSAPHSVTDLTCAESSVSPSLASRRRAVPPPPLLHAVIPSILTTNPPIQTRAVPVQPSKHSPYHPESSGDANWFTHSDYPSSVATGLGMIATTPTTVSGGPVACMCSTHTALCASAGPMDSTHDSIAISRGKFMPLRFTALSSPGVASRAKFGLSSQDFAKSASPSLTKVHSASLRARTRGLLESRRGSHTSLTLSLSPSVEIPLAPCSAGLIPVDCDARTGAILDETSVCVVSEMALPSESRPSSVAVHSESPVCPAQLAESSPDSAVVLADPEPCSHVTLESANPEFQEFKDPDFATRVVLPMINNDPATSYINANYIRGYAGRPNAFIATQGPMSHTVSDFWRMVWHSRAPAIVMITKLVEKHDVKCELYLPHSPVAAPLTMQQPLQSTTTPSSSVSQTSGSFSSGSPLSCTSHSVSTTDSGTHPAPLLKHLSRLSDSGVASLDERPDTSGLQPVNEEEDDEPGSKPTTCASPDSSYSMAQAGASHAYGEIHVYVKSVQQCTGYSVRQLRLRRNAEERHVTHFWYTAWPDHSSPESSPSSARQLLQLVQDAESCRGDVAATSLGSCTSWINPREASESLFDPLSVMDTIQTQLLDPSPPDTTATNTGEVRRSASTDGSGPIVVHCSAGLGRTGCFIALCIGCEQLRREGIADVLQIVSRLRLDRGGMVQTNEQYEFIYYALATYSAIASATTPPVPVSYTHLDVYKRQFLVRSDDVESSPRPDLSPNVFPTSDTG</sequence>
<dbReference type="PANTHER" id="PTHR46198">
    <property type="entry name" value="PROTEIN-TYROSINE-PHOSPHATASE"/>
    <property type="match status" value="1"/>
</dbReference>
<gene>
    <name evidence="11" type="ORF">FGIG_08189</name>
</gene>
<name>A0A504YJ27_FASGI</name>
<evidence type="ECO:0000256" key="7">
    <source>
        <dbReference type="SAM" id="MobiDB-lite"/>
    </source>
</evidence>
<dbReference type="InterPro" id="IPR000387">
    <property type="entry name" value="Tyr_Pase_dom"/>
</dbReference>
<feature type="compositionally biased region" description="Polar residues" evidence="7">
    <location>
        <begin position="948"/>
        <end position="959"/>
    </location>
</feature>